<dbReference type="SUPFAM" id="SSF54427">
    <property type="entry name" value="NTF2-like"/>
    <property type="match status" value="1"/>
</dbReference>
<keyword evidence="2" id="KW-1185">Reference proteome</keyword>
<dbReference type="Gene3D" id="3.10.450.50">
    <property type="match status" value="1"/>
</dbReference>
<reference evidence="1 2" key="1">
    <citation type="submission" date="2017-05" db="EMBL/GenBank/DDBJ databases">
        <authorList>
            <person name="Varghese N."/>
            <person name="Submissions S."/>
        </authorList>
    </citation>
    <scope>NUCLEOTIDE SEQUENCE [LARGE SCALE GENOMIC DNA]</scope>
    <source>
        <strain evidence="1 2">DSM 19036</strain>
    </source>
</reference>
<dbReference type="GO" id="GO:0030638">
    <property type="term" value="P:polyketide metabolic process"/>
    <property type="evidence" value="ECO:0007669"/>
    <property type="project" value="InterPro"/>
</dbReference>
<dbReference type="OrthoDB" id="9812089at2"/>
<accession>A0A521FQ13</accession>
<dbReference type="InterPro" id="IPR009959">
    <property type="entry name" value="Cyclase_SnoaL-like"/>
</dbReference>
<dbReference type="Proteomes" id="UP000320300">
    <property type="component" value="Unassembled WGS sequence"/>
</dbReference>
<dbReference type="EMBL" id="FXTN01000016">
    <property type="protein sequence ID" value="SMO98216.1"/>
    <property type="molecule type" value="Genomic_DNA"/>
</dbReference>
<dbReference type="InterPro" id="IPR032710">
    <property type="entry name" value="NTF2-like_dom_sf"/>
</dbReference>
<dbReference type="AlphaFoldDB" id="A0A521FQ13"/>
<dbReference type="PANTHER" id="PTHR38436:SF1">
    <property type="entry name" value="ESTER CYCLASE"/>
    <property type="match status" value="1"/>
</dbReference>
<organism evidence="1 2">
    <name type="scientific">Pedobacter westerhofensis</name>
    <dbReference type="NCBI Taxonomy" id="425512"/>
    <lineage>
        <taxon>Bacteria</taxon>
        <taxon>Pseudomonadati</taxon>
        <taxon>Bacteroidota</taxon>
        <taxon>Sphingobacteriia</taxon>
        <taxon>Sphingobacteriales</taxon>
        <taxon>Sphingobacteriaceae</taxon>
        <taxon>Pedobacter</taxon>
    </lineage>
</organism>
<evidence type="ECO:0000313" key="2">
    <source>
        <dbReference type="Proteomes" id="UP000320300"/>
    </source>
</evidence>
<gene>
    <name evidence="1" type="ORF">SAMN06265348_1164</name>
</gene>
<dbReference type="RefSeq" id="WP_142530947.1">
    <property type="nucleotide sequence ID" value="NZ_CBCSJO010000015.1"/>
</dbReference>
<name>A0A521FQ13_9SPHI</name>
<sequence length="173" mass="19705">MKTLKLLTISVLLSVLLTNCKNEPSADDLRLETADKQLKANLKMYTSTWDEIINKRKIDLINDTNFDHNITLVSNPKNIVGIKEFKAYYQNYLTGFSHVTFTITDVFGQGDKIVKHWNFKGQHTGDFFGIPATGKEVNIDGVTLVKMKNGKIAQEQDFMDNLEFMQQLGMIPK</sequence>
<dbReference type="Pfam" id="PF07366">
    <property type="entry name" value="SnoaL"/>
    <property type="match status" value="1"/>
</dbReference>
<evidence type="ECO:0008006" key="3">
    <source>
        <dbReference type="Google" id="ProtNLM"/>
    </source>
</evidence>
<evidence type="ECO:0000313" key="1">
    <source>
        <dbReference type="EMBL" id="SMO98216.1"/>
    </source>
</evidence>
<dbReference type="PANTHER" id="PTHR38436">
    <property type="entry name" value="POLYKETIDE CYCLASE SNOAL-LIKE DOMAIN"/>
    <property type="match status" value="1"/>
</dbReference>
<protein>
    <recommendedName>
        <fullName evidence="3">SnoaL-like polyketide cyclase</fullName>
    </recommendedName>
</protein>
<proteinExistence type="predicted"/>